<evidence type="ECO:0000256" key="2">
    <source>
        <dbReference type="ARBA" id="ARBA00023125"/>
    </source>
</evidence>
<dbReference type="PANTHER" id="PTHR33204:SF29">
    <property type="entry name" value="TRANSCRIPTIONAL REGULATOR"/>
    <property type="match status" value="1"/>
</dbReference>
<dbReference type="InterPro" id="IPR002577">
    <property type="entry name" value="HTH_HxlR"/>
</dbReference>
<dbReference type="Gene3D" id="1.10.10.10">
    <property type="entry name" value="Winged helix-like DNA-binding domain superfamily/Winged helix DNA-binding domain"/>
    <property type="match status" value="1"/>
</dbReference>
<dbReference type="Proteomes" id="UP000184121">
    <property type="component" value="Unassembled WGS sequence"/>
</dbReference>
<name>A0A1M7D298_9FLAO</name>
<feature type="domain" description="HTH hxlR-type" evidence="4">
    <location>
        <begin position="24"/>
        <end position="122"/>
    </location>
</feature>
<dbReference type="CDD" id="cd00090">
    <property type="entry name" value="HTH_ARSR"/>
    <property type="match status" value="1"/>
</dbReference>
<keyword evidence="2" id="KW-0238">DNA-binding</keyword>
<keyword evidence="6" id="KW-1185">Reference proteome</keyword>
<dbReference type="PANTHER" id="PTHR33204">
    <property type="entry name" value="TRANSCRIPTIONAL REGULATOR, MARR FAMILY"/>
    <property type="match status" value="1"/>
</dbReference>
<dbReference type="OrthoDB" id="9797599at2"/>
<protein>
    <submittedName>
        <fullName evidence="5">Transcriptional regulator, HxlR family</fullName>
    </submittedName>
</protein>
<proteinExistence type="predicted"/>
<sequence length="122" mass="14073">MNEKKIEKNTVEEHYTEGDAFFSCHVELANKSISGKWKILILYRLSLSPLKRYTELRKELGAISEKVLSNQLKDLENDGLVQRTVYPVVPPKVEYRLTENGKGIIPVIIALRNFGCFLKHRN</sequence>
<dbReference type="GO" id="GO:0006355">
    <property type="term" value="P:regulation of DNA-templated transcription"/>
    <property type="evidence" value="ECO:0007669"/>
    <property type="project" value="UniProtKB-ARBA"/>
</dbReference>
<evidence type="ECO:0000256" key="1">
    <source>
        <dbReference type="ARBA" id="ARBA00023015"/>
    </source>
</evidence>
<evidence type="ECO:0000313" key="5">
    <source>
        <dbReference type="EMBL" id="SHL73555.1"/>
    </source>
</evidence>
<evidence type="ECO:0000313" key="6">
    <source>
        <dbReference type="Proteomes" id="UP000184121"/>
    </source>
</evidence>
<dbReference type="STRING" id="29534.SAMN05444366_1375"/>
<gene>
    <name evidence="5" type="ORF">SAMN05444366_1375</name>
</gene>
<reference evidence="6" key="1">
    <citation type="submission" date="2016-11" db="EMBL/GenBank/DDBJ databases">
        <authorList>
            <person name="Varghese N."/>
            <person name="Submissions S."/>
        </authorList>
    </citation>
    <scope>NUCLEOTIDE SEQUENCE [LARGE SCALE GENOMIC DNA]</scope>
    <source>
        <strain evidence="6">DSM 1811</strain>
    </source>
</reference>
<dbReference type="AlphaFoldDB" id="A0A1M7D298"/>
<organism evidence="5 6">
    <name type="scientific">Flavobacterium saccharophilum</name>
    <dbReference type="NCBI Taxonomy" id="29534"/>
    <lineage>
        <taxon>Bacteria</taxon>
        <taxon>Pseudomonadati</taxon>
        <taxon>Bacteroidota</taxon>
        <taxon>Flavobacteriia</taxon>
        <taxon>Flavobacteriales</taxon>
        <taxon>Flavobacteriaceae</taxon>
        <taxon>Flavobacterium</taxon>
    </lineage>
</organism>
<evidence type="ECO:0000259" key="4">
    <source>
        <dbReference type="PROSITE" id="PS51118"/>
    </source>
</evidence>
<dbReference type="InterPro" id="IPR036390">
    <property type="entry name" value="WH_DNA-bd_sf"/>
</dbReference>
<dbReference type="InterPro" id="IPR011991">
    <property type="entry name" value="ArsR-like_HTH"/>
</dbReference>
<keyword evidence="3" id="KW-0804">Transcription</keyword>
<dbReference type="RefSeq" id="WP_086065190.1">
    <property type="nucleotide sequence ID" value="NZ_FRBY01000002.1"/>
</dbReference>
<dbReference type="InterPro" id="IPR036388">
    <property type="entry name" value="WH-like_DNA-bd_sf"/>
</dbReference>
<accession>A0A1M7D298</accession>
<dbReference type="SUPFAM" id="SSF46785">
    <property type="entry name" value="Winged helix' DNA-binding domain"/>
    <property type="match status" value="1"/>
</dbReference>
<dbReference type="GO" id="GO:0003677">
    <property type="term" value="F:DNA binding"/>
    <property type="evidence" value="ECO:0007669"/>
    <property type="project" value="UniProtKB-KW"/>
</dbReference>
<evidence type="ECO:0000256" key="3">
    <source>
        <dbReference type="ARBA" id="ARBA00023163"/>
    </source>
</evidence>
<dbReference type="Pfam" id="PF01638">
    <property type="entry name" value="HxlR"/>
    <property type="match status" value="1"/>
</dbReference>
<dbReference type="EMBL" id="FRBY01000002">
    <property type="protein sequence ID" value="SHL73555.1"/>
    <property type="molecule type" value="Genomic_DNA"/>
</dbReference>
<keyword evidence="1" id="KW-0805">Transcription regulation</keyword>
<dbReference type="PROSITE" id="PS51118">
    <property type="entry name" value="HTH_HXLR"/>
    <property type="match status" value="1"/>
</dbReference>